<keyword evidence="8" id="KW-1185">Reference proteome</keyword>
<evidence type="ECO:0000256" key="5">
    <source>
        <dbReference type="ARBA" id="ARBA00023204"/>
    </source>
</evidence>
<evidence type="ECO:0000313" key="7">
    <source>
        <dbReference type="EMBL" id="MBD0383275.1"/>
    </source>
</evidence>
<comment type="function">
    <text evidence="6">May nick specific sequences that contain T:G mispairs resulting from m5C-deamination.</text>
</comment>
<evidence type="ECO:0000256" key="1">
    <source>
        <dbReference type="ARBA" id="ARBA00022722"/>
    </source>
</evidence>
<evidence type="ECO:0000256" key="6">
    <source>
        <dbReference type="PIRNR" id="PIRNR018267"/>
    </source>
</evidence>
<keyword evidence="4 6" id="KW-0378">Hydrolase</keyword>
<keyword evidence="3 6" id="KW-0227">DNA damage</keyword>
<keyword evidence="5 6" id="KW-0234">DNA repair</keyword>
<dbReference type="SUPFAM" id="SSF52980">
    <property type="entry name" value="Restriction endonuclease-like"/>
    <property type="match status" value="1"/>
</dbReference>
<accession>A0A926QL65</accession>
<dbReference type="GO" id="GO:0004519">
    <property type="term" value="F:endonuclease activity"/>
    <property type="evidence" value="ECO:0007669"/>
    <property type="project" value="UniProtKB-KW"/>
</dbReference>
<keyword evidence="2 6" id="KW-0255">Endonuclease</keyword>
<gene>
    <name evidence="7" type="ORF">ICC18_24535</name>
</gene>
<dbReference type="PIRSF" id="PIRSF018267">
    <property type="entry name" value="VSR_endonuc"/>
    <property type="match status" value="1"/>
</dbReference>
<protein>
    <recommendedName>
        <fullName evidence="6">Very short patch repair endonuclease</fullName>
        <ecNumber evidence="6">3.1.-.-</ecNumber>
    </recommendedName>
</protein>
<dbReference type="EMBL" id="JACVVD010000010">
    <property type="protein sequence ID" value="MBD0383275.1"/>
    <property type="molecule type" value="Genomic_DNA"/>
</dbReference>
<dbReference type="Pfam" id="PF03852">
    <property type="entry name" value="Vsr"/>
    <property type="match status" value="1"/>
</dbReference>
<dbReference type="Proteomes" id="UP000650466">
    <property type="component" value="Unassembled WGS sequence"/>
</dbReference>
<dbReference type="AlphaFoldDB" id="A0A926QL65"/>
<dbReference type="InterPro" id="IPR004603">
    <property type="entry name" value="DNA_mismatch_endonuc_vsr"/>
</dbReference>
<dbReference type="CDD" id="cd00221">
    <property type="entry name" value="Vsr"/>
    <property type="match status" value="1"/>
</dbReference>
<dbReference type="NCBIfam" id="TIGR00632">
    <property type="entry name" value="vsr"/>
    <property type="match status" value="1"/>
</dbReference>
<dbReference type="InterPro" id="IPR011335">
    <property type="entry name" value="Restrct_endonuc-II-like"/>
</dbReference>
<keyword evidence="1 6" id="KW-0540">Nuclease</keyword>
<name>A0A926QL65_9BACL</name>
<proteinExistence type="inferred from homology"/>
<evidence type="ECO:0000256" key="3">
    <source>
        <dbReference type="ARBA" id="ARBA00022763"/>
    </source>
</evidence>
<comment type="similarity">
    <text evidence="6">Belongs to the vsr family.</text>
</comment>
<sequence>MTDTFSKEKRSEIMRAVRGKKTTLETKVSKALWKRGIRFRQNVKDLRGKPDIAIKKYKIVIFIDSCFWHGCEEHCRIPSSNINYWTSKIARNVRRDHETTQYYVENGWNILRIWEHDIKKRFDETINTLEEIILKTKYTKKTGAK</sequence>
<organism evidence="7 8">
    <name type="scientific">Paenibacillus sedimenti</name>
    <dbReference type="NCBI Taxonomy" id="2770274"/>
    <lineage>
        <taxon>Bacteria</taxon>
        <taxon>Bacillati</taxon>
        <taxon>Bacillota</taxon>
        <taxon>Bacilli</taxon>
        <taxon>Bacillales</taxon>
        <taxon>Paenibacillaceae</taxon>
        <taxon>Paenibacillus</taxon>
    </lineage>
</organism>
<comment type="caution">
    <text evidence="7">The sequence shown here is derived from an EMBL/GenBank/DDBJ whole genome shotgun (WGS) entry which is preliminary data.</text>
</comment>
<dbReference type="Gene3D" id="3.40.960.10">
    <property type="entry name" value="VSR Endonuclease"/>
    <property type="match status" value="1"/>
</dbReference>
<evidence type="ECO:0000256" key="2">
    <source>
        <dbReference type="ARBA" id="ARBA00022759"/>
    </source>
</evidence>
<evidence type="ECO:0000256" key="4">
    <source>
        <dbReference type="ARBA" id="ARBA00022801"/>
    </source>
</evidence>
<reference evidence="7" key="1">
    <citation type="submission" date="2020-09" db="EMBL/GenBank/DDBJ databases">
        <title>Draft Genome Sequence of Paenibacillus sp. WST5.</title>
        <authorList>
            <person name="Bao Z."/>
        </authorList>
    </citation>
    <scope>NUCLEOTIDE SEQUENCE</scope>
    <source>
        <strain evidence="7">WST5</strain>
    </source>
</reference>
<dbReference type="GO" id="GO:0016787">
    <property type="term" value="F:hydrolase activity"/>
    <property type="evidence" value="ECO:0007669"/>
    <property type="project" value="UniProtKB-KW"/>
</dbReference>
<dbReference type="GO" id="GO:0006298">
    <property type="term" value="P:mismatch repair"/>
    <property type="evidence" value="ECO:0007669"/>
    <property type="project" value="UniProtKB-UniRule"/>
</dbReference>
<dbReference type="EC" id="3.1.-.-" evidence="6"/>
<evidence type="ECO:0000313" key="8">
    <source>
        <dbReference type="Proteomes" id="UP000650466"/>
    </source>
</evidence>
<dbReference type="RefSeq" id="WP_188177056.1">
    <property type="nucleotide sequence ID" value="NZ_JACVVD010000010.1"/>
</dbReference>